<dbReference type="PANTHER" id="PTHR47691">
    <property type="entry name" value="REGULATOR-RELATED"/>
    <property type="match status" value="1"/>
</dbReference>
<dbReference type="PRINTS" id="PR00364">
    <property type="entry name" value="DISEASERSIST"/>
</dbReference>
<keyword evidence="4" id="KW-1185">Reference proteome</keyword>
<dbReference type="InterPro" id="IPR011990">
    <property type="entry name" value="TPR-like_helical_dom_sf"/>
</dbReference>
<feature type="domain" description="Bacterial transcriptional activator" evidence="2">
    <location>
        <begin position="102"/>
        <end position="248"/>
    </location>
</feature>
<proteinExistence type="predicted"/>
<evidence type="ECO:0000259" key="2">
    <source>
        <dbReference type="SMART" id="SM01043"/>
    </source>
</evidence>
<sequence>MTAAVPAHPCDAAVLGAVQARGADGTLVAPGGVRSRELLVALVLAHGRPVSSRALLDDLWWDHDDLADPRAALQTLVSRTRRIVAPGLVSSGPAGYAWSGSSDLAAARSTLEAATAGLAADDAGAALAAARAGLALWRGEPGADLSPGSPLADALAGEAGRLAGALEEALLAALVAAGEDEEAVALAGRRLAALPSDEAACLAYMTAAARLGRVNDALRAFAGLREALADELGADPGAGVVELHERLLRGEVPGASGVGSAPPAPPGPAKTDANGATHVASDGPRPAPSLTVGLRAAPNPLVGRDGDVLALEEALGRSRLVTVLGPGGLGKTRIAQELAHRAAGRGEPVAVVELASVRTDDDVELALATTLGVRDVQGSQRLGDGIPRPDTRARILDRLRAPGTLVVLDNCEHVLDGAAAWVADALAETSVRVLTTSRAPLALAAETVLPLPPLASRAALEGTAGAPDAGPAVVLFEQRARAARPEAPLPRDVVERLCDRLDGLPLAIELAAARVRSMSVVEIERRLASRFALLTSGDRAAPERHRTLRAVIEWSWNLLGTAEQALLRRASVFPGTFGSETVEAVTAAVDGRASDPTALGTLDDLDGLVGQSMLVVVDDPAAGTTRYRMLETVREFGGLELERAREGEAVREAVYAWATALGHDLGGRLAGHEQLETMRRVRAEQDILVQVIRWAIEDRRRDVLGPVFALLGHFWMLRGQFVEAVSFGLDVADVFVGHEPTAEDASDLAWVYFAAGSPIAVVLDRARSVRSSARLRRLARSGLPLAPEARSFVELAVGVGDLASFPALLERQREDDDWTVSMIAHVMSAQIGENMGELGTAEGYARRAYEIATQHGDAWGAAMATQSLAEIAAESGRPEDALRWVEITRAGIAGLDLDTDVFMFQVGSIEANALVALGRGDEARAMLQNLARTPDDVGTSSVLPGAEEVFSASDRRIMGLGGLSHEAYVRGDVREALELSTLTYDELRNQRRGGFQGGLVQAANRLAMAVLDAEDARAQGREPASSADERDAWVRELTTALRISLRGQGAGGFVDRPVLGAAALALGSYLWSAKPDAADLGLELVALADRVSSRQDYVVLERARHRDAAVRAVGEGPVVAAEQRAQASPDPVARIREIVGERPWRGHTG</sequence>
<gene>
    <name evidence="3" type="ORF">KDY119_01585</name>
</gene>
<dbReference type="EMBL" id="CP045529">
    <property type="protein sequence ID" value="QFU98076.1"/>
    <property type="molecule type" value="Genomic_DNA"/>
</dbReference>
<dbReference type="InterPro" id="IPR005158">
    <property type="entry name" value="BTAD"/>
</dbReference>
<name>A0A5P9QA00_9MICO</name>
<reference evidence="3 4" key="1">
    <citation type="submission" date="2019-10" db="EMBL/GenBank/DDBJ databases">
        <title>Genome sequence of Luteimicrobium xylanilyticum HY-24.</title>
        <authorList>
            <person name="Kim D.Y."/>
            <person name="Park H.-Y."/>
        </authorList>
    </citation>
    <scope>NUCLEOTIDE SEQUENCE [LARGE SCALE GENOMIC DNA]</scope>
    <source>
        <strain evidence="3 4">HY-24</strain>
    </source>
</reference>
<evidence type="ECO:0000313" key="4">
    <source>
        <dbReference type="Proteomes" id="UP000326702"/>
    </source>
</evidence>
<organism evidence="3 4">
    <name type="scientific">Luteimicrobium xylanilyticum</name>
    <dbReference type="NCBI Taxonomy" id="1133546"/>
    <lineage>
        <taxon>Bacteria</taxon>
        <taxon>Bacillati</taxon>
        <taxon>Actinomycetota</taxon>
        <taxon>Actinomycetes</taxon>
        <taxon>Micrococcales</taxon>
        <taxon>Luteimicrobium</taxon>
    </lineage>
</organism>
<accession>A0A5P9QA00</accession>
<dbReference type="SUPFAM" id="SSF52540">
    <property type="entry name" value="P-loop containing nucleoside triphosphate hydrolases"/>
    <property type="match status" value="1"/>
</dbReference>
<dbReference type="Gene3D" id="3.40.50.300">
    <property type="entry name" value="P-loop containing nucleotide triphosphate hydrolases"/>
    <property type="match status" value="1"/>
</dbReference>
<dbReference type="AlphaFoldDB" id="A0A5P9QA00"/>
<feature type="region of interest" description="Disordered" evidence="1">
    <location>
        <begin position="252"/>
        <end position="291"/>
    </location>
</feature>
<feature type="compositionally biased region" description="Low complexity" evidence="1">
    <location>
        <begin position="252"/>
        <end position="261"/>
    </location>
</feature>
<dbReference type="InterPro" id="IPR036388">
    <property type="entry name" value="WH-like_DNA-bd_sf"/>
</dbReference>
<dbReference type="Gene3D" id="1.10.10.10">
    <property type="entry name" value="Winged helix-like DNA-binding domain superfamily/Winged helix DNA-binding domain"/>
    <property type="match status" value="1"/>
</dbReference>
<dbReference type="Proteomes" id="UP000326702">
    <property type="component" value="Chromosome"/>
</dbReference>
<dbReference type="Pfam" id="PF03704">
    <property type="entry name" value="BTAD"/>
    <property type="match status" value="1"/>
</dbReference>
<dbReference type="SMART" id="SM01043">
    <property type="entry name" value="BTAD"/>
    <property type="match status" value="1"/>
</dbReference>
<evidence type="ECO:0000313" key="3">
    <source>
        <dbReference type="EMBL" id="QFU98076.1"/>
    </source>
</evidence>
<dbReference type="KEGG" id="lxl:KDY119_01585"/>
<dbReference type="PANTHER" id="PTHR47691:SF3">
    <property type="entry name" value="HTH-TYPE TRANSCRIPTIONAL REGULATOR RV0890C-RELATED"/>
    <property type="match status" value="1"/>
</dbReference>
<evidence type="ECO:0000256" key="1">
    <source>
        <dbReference type="SAM" id="MobiDB-lite"/>
    </source>
</evidence>
<protein>
    <submittedName>
        <fullName evidence="3">HTH-type transcriptional regulator</fullName>
    </submittedName>
</protein>
<dbReference type="SUPFAM" id="SSF48452">
    <property type="entry name" value="TPR-like"/>
    <property type="match status" value="2"/>
</dbReference>
<dbReference type="Gene3D" id="1.25.40.10">
    <property type="entry name" value="Tetratricopeptide repeat domain"/>
    <property type="match status" value="2"/>
</dbReference>
<dbReference type="InterPro" id="IPR027417">
    <property type="entry name" value="P-loop_NTPase"/>
</dbReference>